<evidence type="ECO:0000256" key="1">
    <source>
        <dbReference type="ARBA" id="ARBA00004123"/>
    </source>
</evidence>
<feature type="region of interest" description="Disordered" evidence="3">
    <location>
        <begin position="1"/>
        <end position="31"/>
    </location>
</feature>
<proteinExistence type="predicted"/>
<feature type="region of interest" description="Disordered" evidence="3">
    <location>
        <begin position="154"/>
        <end position="186"/>
    </location>
</feature>
<evidence type="ECO:0000313" key="5">
    <source>
        <dbReference type="Proteomes" id="UP000696485"/>
    </source>
</evidence>
<dbReference type="EMBL" id="JAAAUY010000847">
    <property type="protein sequence ID" value="KAF9325946.1"/>
    <property type="molecule type" value="Genomic_DNA"/>
</dbReference>
<dbReference type="Proteomes" id="UP000696485">
    <property type="component" value="Unassembled WGS sequence"/>
</dbReference>
<dbReference type="AlphaFoldDB" id="A0A9P5SFU3"/>
<organism evidence="4 5">
    <name type="scientific">Podila minutissima</name>
    <dbReference type="NCBI Taxonomy" id="64525"/>
    <lineage>
        <taxon>Eukaryota</taxon>
        <taxon>Fungi</taxon>
        <taxon>Fungi incertae sedis</taxon>
        <taxon>Mucoromycota</taxon>
        <taxon>Mortierellomycotina</taxon>
        <taxon>Mortierellomycetes</taxon>
        <taxon>Mortierellales</taxon>
        <taxon>Mortierellaceae</taxon>
        <taxon>Podila</taxon>
    </lineage>
</organism>
<comment type="subcellular location">
    <subcellularLocation>
        <location evidence="1">Nucleus</location>
    </subcellularLocation>
</comment>
<keyword evidence="2" id="KW-0539">Nucleus</keyword>
<reference evidence="4" key="1">
    <citation type="journal article" date="2020" name="Fungal Divers.">
        <title>Resolving the Mortierellaceae phylogeny through synthesis of multi-gene phylogenetics and phylogenomics.</title>
        <authorList>
            <person name="Vandepol N."/>
            <person name="Liber J."/>
            <person name="Desiro A."/>
            <person name="Na H."/>
            <person name="Kennedy M."/>
            <person name="Barry K."/>
            <person name="Grigoriev I.V."/>
            <person name="Miller A.N."/>
            <person name="O'Donnell K."/>
            <person name="Stajich J.E."/>
            <person name="Bonito G."/>
        </authorList>
    </citation>
    <scope>NUCLEOTIDE SEQUENCE</scope>
    <source>
        <strain evidence="4">NVP1</strain>
    </source>
</reference>
<dbReference type="PANTHER" id="PTHR22715:SF0">
    <property type="entry name" value="TRANSFORMING GROWTH FACTOR BETA REGULATOR 1"/>
    <property type="match status" value="1"/>
</dbReference>
<dbReference type="GO" id="GO:0005634">
    <property type="term" value="C:nucleus"/>
    <property type="evidence" value="ECO:0007669"/>
    <property type="project" value="UniProtKB-SubCell"/>
</dbReference>
<dbReference type="GO" id="GO:0051726">
    <property type="term" value="P:regulation of cell cycle"/>
    <property type="evidence" value="ECO:0007669"/>
    <property type="project" value="TreeGrafter"/>
</dbReference>
<evidence type="ECO:0000313" key="4">
    <source>
        <dbReference type="EMBL" id="KAF9325946.1"/>
    </source>
</evidence>
<dbReference type="InterPro" id="IPR003888">
    <property type="entry name" value="FYrich_N"/>
</dbReference>
<accession>A0A9P5SFU3</accession>
<dbReference type="Pfam" id="PF05965">
    <property type="entry name" value="FYRC"/>
    <property type="match status" value="1"/>
</dbReference>
<evidence type="ECO:0000256" key="3">
    <source>
        <dbReference type="SAM" id="MobiDB-lite"/>
    </source>
</evidence>
<keyword evidence="5" id="KW-1185">Reference proteome</keyword>
<protein>
    <submittedName>
        <fullName evidence="4">Uncharacterized protein</fullName>
    </submittedName>
</protein>
<name>A0A9P5SFU3_9FUNG</name>
<evidence type="ECO:0000256" key="2">
    <source>
        <dbReference type="ARBA" id="ARBA00023242"/>
    </source>
</evidence>
<dbReference type="PANTHER" id="PTHR22715">
    <property type="entry name" value="TRANSFORMING GROWTH FACTOR BETA REGULATED GENE 1"/>
    <property type="match status" value="1"/>
</dbReference>
<dbReference type="PROSITE" id="PS51543">
    <property type="entry name" value="FYRC"/>
    <property type="match status" value="1"/>
</dbReference>
<comment type="caution">
    <text evidence="4">The sequence shown here is derived from an EMBL/GenBank/DDBJ whole genome shotgun (WGS) entry which is preliminary data.</text>
</comment>
<dbReference type="InterPro" id="IPR040092">
    <property type="entry name" value="TBRG1"/>
</dbReference>
<dbReference type="InterPro" id="IPR003889">
    <property type="entry name" value="FYrich_C"/>
</dbReference>
<sequence length="382" mass="42442">MSIIDSTVSELKVSKDISNVDSDSESDSSSTLLSIRKKLVVVDDTEEPIEAVPEVDYETQRKRNILENQKLMLELGLNPMSVHRSFPVPESSLSRDNETDEYIPRRSSGIAHMARQQKRRIVPVQPVATRSSKRIRGEPAKVYQVDIEALESGARGVISDDSEDDEGGEYGKRPSKVGTEPPSQPGTYARVMWKGRKQTNGFTILTDIPDAGCPMTLGSISTTIWELGNIYTGKENRLKYWSGKGSNFRHPYPVGFRAEKFHFRERYTMHIKEGPQGPIFIVESEAGKVFEGASPTHPWTQACLASYSKGTRISGPLFFGFSDPITQKMIEDLEGYQKYEDAVAEVEAEERALALVEVQSELNGGHGGKDDTTVDSKATEES</sequence>
<feature type="compositionally biased region" description="Basic and acidic residues" evidence="3">
    <location>
        <begin position="367"/>
        <end position="382"/>
    </location>
</feature>
<gene>
    <name evidence="4" type="ORF">BG006_010581</name>
</gene>
<dbReference type="Gene3D" id="3.30.160.360">
    <property type="match status" value="1"/>
</dbReference>
<dbReference type="PROSITE" id="PS51542">
    <property type="entry name" value="FYRN"/>
    <property type="match status" value="1"/>
</dbReference>
<feature type="region of interest" description="Disordered" evidence="3">
    <location>
        <begin position="358"/>
        <end position="382"/>
    </location>
</feature>